<evidence type="ECO:0000256" key="2">
    <source>
        <dbReference type="ARBA" id="ARBA00007809"/>
    </source>
</evidence>
<evidence type="ECO:0000256" key="1">
    <source>
        <dbReference type="ARBA" id="ARBA00004127"/>
    </source>
</evidence>
<dbReference type="GO" id="GO:0012505">
    <property type="term" value="C:endomembrane system"/>
    <property type="evidence" value="ECO:0007669"/>
    <property type="project" value="UniProtKB-SubCell"/>
</dbReference>
<sequence length="250" mass="27839">MVSATVGRNILGIFGNLITFALFFSPLPTFYNIIKSKTDYSSRPHLGHIPVNVSGLLTQLVYLLIFSIFADSKGREKLGISLVIQLILMATTVTVVLNETQNRALMMGIICNTFNMVIYISSLTGVMEMIRTKSVKHMSLGVSFTSFLNACVWTAYAILKHDIYMLINNGVGVISGCSGDVWNPQPAPKDHPWRYMPNQAMTPHISGTTIDAQLRYAAGVKDMLDRYFKGQDFPAQNYIVKEGELAPQYR</sequence>
<keyword evidence="8 9" id="KW-0472">Membrane</keyword>
<dbReference type="PANTHER" id="PTHR10791">
    <property type="entry name" value="RAG1-ACTIVATING PROTEIN 1"/>
    <property type="match status" value="1"/>
</dbReference>
<keyword evidence="7 9" id="KW-1133">Transmembrane helix</keyword>
<comment type="subcellular location">
    <subcellularLocation>
        <location evidence="1">Endomembrane system</location>
        <topology evidence="1">Multi-pass membrane protein</topology>
    </subcellularLocation>
</comment>
<dbReference type="EMBL" id="JAGKQH010000014">
    <property type="protein sequence ID" value="KAG6581026.1"/>
    <property type="molecule type" value="Genomic_DNA"/>
</dbReference>
<dbReference type="InterPro" id="IPR047664">
    <property type="entry name" value="SWEET"/>
</dbReference>
<feature type="non-terminal residue" evidence="10">
    <location>
        <position position="1"/>
    </location>
</feature>
<dbReference type="AlphaFoldDB" id="A0AAV6MHE7"/>
<feature type="transmembrane region" description="Helical" evidence="9">
    <location>
        <begin position="104"/>
        <end position="126"/>
    </location>
</feature>
<evidence type="ECO:0000256" key="7">
    <source>
        <dbReference type="ARBA" id="ARBA00022989"/>
    </source>
</evidence>
<dbReference type="GO" id="GO:0016020">
    <property type="term" value="C:membrane"/>
    <property type="evidence" value="ECO:0007669"/>
    <property type="project" value="InterPro"/>
</dbReference>
<dbReference type="InterPro" id="IPR004316">
    <property type="entry name" value="SWEET_rpt"/>
</dbReference>
<reference evidence="10 11" key="1">
    <citation type="journal article" date="2021" name="Hortic Res">
        <title>The domestication of Cucurbita argyrosperma as revealed by the genome of its wild relative.</title>
        <authorList>
            <person name="Barrera-Redondo J."/>
            <person name="Sanchez-de la Vega G."/>
            <person name="Aguirre-Liguori J.A."/>
            <person name="Castellanos-Morales G."/>
            <person name="Gutierrez-Guerrero Y.T."/>
            <person name="Aguirre-Dugua X."/>
            <person name="Aguirre-Planter E."/>
            <person name="Tenaillon M.I."/>
            <person name="Lira-Saade R."/>
            <person name="Eguiarte L.E."/>
        </authorList>
    </citation>
    <scope>NUCLEOTIDE SEQUENCE [LARGE SCALE GENOMIC DNA]</scope>
    <source>
        <strain evidence="10">JBR-2021</strain>
    </source>
</reference>
<protein>
    <recommendedName>
        <fullName evidence="9">Bidirectional sugar transporter SWEET</fullName>
    </recommendedName>
</protein>
<dbReference type="Pfam" id="PF03083">
    <property type="entry name" value="MtN3_slv"/>
    <property type="match status" value="1"/>
</dbReference>
<evidence type="ECO:0000256" key="9">
    <source>
        <dbReference type="RuleBase" id="RU910715"/>
    </source>
</evidence>
<gene>
    <name evidence="10" type="primary">FDH1</name>
    <name evidence="10" type="ORF">SDJN03_21028</name>
</gene>
<evidence type="ECO:0000256" key="6">
    <source>
        <dbReference type="ARBA" id="ARBA00022737"/>
    </source>
</evidence>
<keyword evidence="6" id="KW-0677">Repeat</keyword>
<comment type="similarity">
    <text evidence="2 9">Belongs to the SWEET sugar transporter family.</text>
</comment>
<feature type="transmembrane region" description="Helical" evidence="9">
    <location>
        <begin position="78"/>
        <end position="98"/>
    </location>
</feature>
<feature type="transmembrane region" description="Helical" evidence="9">
    <location>
        <begin position="46"/>
        <end position="66"/>
    </location>
</feature>
<dbReference type="Proteomes" id="UP000685013">
    <property type="component" value="Chromosome 14"/>
</dbReference>
<dbReference type="GO" id="GO:0051119">
    <property type="term" value="F:sugar transmembrane transporter activity"/>
    <property type="evidence" value="ECO:0007669"/>
    <property type="project" value="InterPro"/>
</dbReference>
<dbReference type="FunFam" id="3.40.50.720:FF:000862">
    <property type="entry name" value="Formate dehydrogenase chloroplastic/mitochondrial"/>
    <property type="match status" value="1"/>
</dbReference>
<evidence type="ECO:0000313" key="11">
    <source>
        <dbReference type="Proteomes" id="UP000685013"/>
    </source>
</evidence>
<evidence type="ECO:0000313" key="10">
    <source>
        <dbReference type="EMBL" id="KAG6581026.1"/>
    </source>
</evidence>
<feature type="transmembrane region" description="Helical" evidence="9">
    <location>
        <begin position="12"/>
        <end position="34"/>
    </location>
</feature>
<proteinExistence type="inferred from homology"/>
<keyword evidence="4 9" id="KW-0762">Sugar transport</keyword>
<evidence type="ECO:0000256" key="4">
    <source>
        <dbReference type="ARBA" id="ARBA00022597"/>
    </source>
</evidence>
<keyword evidence="5 9" id="KW-0812">Transmembrane</keyword>
<evidence type="ECO:0000256" key="5">
    <source>
        <dbReference type="ARBA" id="ARBA00022692"/>
    </source>
</evidence>
<evidence type="ECO:0000256" key="3">
    <source>
        <dbReference type="ARBA" id="ARBA00022448"/>
    </source>
</evidence>
<comment type="caution">
    <text evidence="10">The sequence shown here is derived from an EMBL/GenBank/DDBJ whole genome shotgun (WGS) entry which is preliminary data.</text>
</comment>
<dbReference type="PANTHER" id="PTHR10791:SF236">
    <property type="entry name" value="BIDIRECTIONAL SUGAR TRANSPORTER SWEET8"/>
    <property type="match status" value="1"/>
</dbReference>
<feature type="transmembrane region" description="Helical" evidence="9">
    <location>
        <begin position="138"/>
        <end position="159"/>
    </location>
</feature>
<keyword evidence="11" id="KW-1185">Reference proteome</keyword>
<comment type="caution">
    <text evidence="9">Lacks conserved residue(s) required for the propagation of feature annotation.</text>
</comment>
<name>A0AAV6MHE7_9ROSI</name>
<evidence type="ECO:0000256" key="8">
    <source>
        <dbReference type="ARBA" id="ARBA00023136"/>
    </source>
</evidence>
<accession>A0AAV6MHE7</accession>
<organism evidence="10 11">
    <name type="scientific">Cucurbita argyrosperma subsp. sororia</name>
    <dbReference type="NCBI Taxonomy" id="37648"/>
    <lineage>
        <taxon>Eukaryota</taxon>
        <taxon>Viridiplantae</taxon>
        <taxon>Streptophyta</taxon>
        <taxon>Embryophyta</taxon>
        <taxon>Tracheophyta</taxon>
        <taxon>Spermatophyta</taxon>
        <taxon>Magnoliopsida</taxon>
        <taxon>eudicotyledons</taxon>
        <taxon>Gunneridae</taxon>
        <taxon>Pentapetalae</taxon>
        <taxon>rosids</taxon>
        <taxon>fabids</taxon>
        <taxon>Cucurbitales</taxon>
        <taxon>Cucurbitaceae</taxon>
        <taxon>Cucurbiteae</taxon>
        <taxon>Cucurbita</taxon>
    </lineage>
</organism>
<comment type="function">
    <text evidence="9">Mediates both low-affinity uptake and efflux of sugar across the membrane.</text>
</comment>
<keyword evidence="3 9" id="KW-0813">Transport</keyword>